<proteinExistence type="predicted"/>
<dbReference type="AlphaFoldDB" id="A0A517LTY8"/>
<evidence type="ECO:0000313" key="1">
    <source>
        <dbReference type="EMBL" id="QDS86094.1"/>
    </source>
</evidence>
<dbReference type="Gene3D" id="3.40.50.720">
    <property type="entry name" value="NAD(P)-binding Rossmann-like Domain"/>
    <property type="match status" value="1"/>
</dbReference>
<protein>
    <submittedName>
        <fullName evidence="1">Short chain dehydrogenase</fullName>
    </submittedName>
</protein>
<dbReference type="Proteomes" id="UP000319557">
    <property type="component" value="Chromosome"/>
</dbReference>
<evidence type="ECO:0000313" key="2">
    <source>
        <dbReference type="Proteomes" id="UP000319557"/>
    </source>
</evidence>
<organism evidence="1 2">
    <name type="scientific">Rosistilla ulvae</name>
    <dbReference type="NCBI Taxonomy" id="1930277"/>
    <lineage>
        <taxon>Bacteria</taxon>
        <taxon>Pseudomonadati</taxon>
        <taxon>Planctomycetota</taxon>
        <taxon>Planctomycetia</taxon>
        <taxon>Pirellulales</taxon>
        <taxon>Pirellulaceae</taxon>
        <taxon>Rosistilla</taxon>
    </lineage>
</organism>
<sequence length="52" mass="5423">MQNKNFVIVGGSHGIGAGITRRCVNRGARVTVVSRSIGEVADLAGVRLCPVM</sequence>
<dbReference type="EMBL" id="CP036261">
    <property type="protein sequence ID" value="QDS86094.1"/>
    <property type="molecule type" value="Genomic_DNA"/>
</dbReference>
<keyword evidence="2" id="KW-1185">Reference proteome</keyword>
<dbReference type="KEGG" id="ruv:EC9_02520"/>
<reference evidence="1 2" key="1">
    <citation type="submission" date="2019-02" db="EMBL/GenBank/DDBJ databases">
        <title>Deep-cultivation of Planctomycetes and their phenomic and genomic characterization uncovers novel biology.</title>
        <authorList>
            <person name="Wiegand S."/>
            <person name="Jogler M."/>
            <person name="Boedeker C."/>
            <person name="Pinto D."/>
            <person name="Vollmers J."/>
            <person name="Rivas-Marin E."/>
            <person name="Kohn T."/>
            <person name="Peeters S.H."/>
            <person name="Heuer A."/>
            <person name="Rast P."/>
            <person name="Oberbeckmann S."/>
            <person name="Bunk B."/>
            <person name="Jeske O."/>
            <person name="Meyerdierks A."/>
            <person name="Storesund J.E."/>
            <person name="Kallscheuer N."/>
            <person name="Luecker S."/>
            <person name="Lage O.M."/>
            <person name="Pohl T."/>
            <person name="Merkel B.J."/>
            <person name="Hornburger P."/>
            <person name="Mueller R.-W."/>
            <person name="Bruemmer F."/>
            <person name="Labrenz M."/>
            <person name="Spormann A.M."/>
            <person name="Op den Camp H."/>
            <person name="Overmann J."/>
            <person name="Amann R."/>
            <person name="Jetten M.S.M."/>
            <person name="Mascher T."/>
            <person name="Medema M.H."/>
            <person name="Devos D.P."/>
            <person name="Kaster A.-K."/>
            <person name="Ovreas L."/>
            <person name="Rohde M."/>
            <person name="Galperin M.Y."/>
            <person name="Jogler C."/>
        </authorList>
    </citation>
    <scope>NUCLEOTIDE SEQUENCE [LARGE SCALE GENOMIC DNA]</scope>
    <source>
        <strain evidence="1 2">EC9</strain>
    </source>
</reference>
<dbReference type="SUPFAM" id="SSF51735">
    <property type="entry name" value="NAD(P)-binding Rossmann-fold domains"/>
    <property type="match status" value="1"/>
</dbReference>
<dbReference type="InterPro" id="IPR036291">
    <property type="entry name" value="NAD(P)-bd_dom_sf"/>
</dbReference>
<gene>
    <name evidence="1" type="ORF">EC9_02520</name>
</gene>
<accession>A0A517LTY8</accession>
<name>A0A517LTY8_9BACT</name>